<dbReference type="InterPro" id="IPR006153">
    <property type="entry name" value="Cation/H_exchanger_TM"/>
</dbReference>
<dbReference type="GO" id="GO:0015297">
    <property type="term" value="F:antiporter activity"/>
    <property type="evidence" value="ECO:0007669"/>
    <property type="project" value="UniProtKB-KW"/>
</dbReference>
<evidence type="ECO:0000256" key="3">
    <source>
        <dbReference type="ARBA" id="ARBA00022449"/>
    </source>
</evidence>
<feature type="transmembrane region" description="Helical" evidence="8">
    <location>
        <begin position="339"/>
        <end position="359"/>
    </location>
</feature>
<evidence type="ECO:0000256" key="7">
    <source>
        <dbReference type="ARBA" id="ARBA00023136"/>
    </source>
</evidence>
<evidence type="ECO:0000313" key="11">
    <source>
        <dbReference type="Proteomes" id="UP000006201"/>
    </source>
</evidence>
<keyword evidence="4 8" id="KW-0812">Transmembrane</keyword>
<feature type="transmembrane region" description="Helical" evidence="8">
    <location>
        <begin position="285"/>
        <end position="301"/>
    </location>
</feature>
<feature type="domain" description="Cation/H+ exchanger transmembrane" evidence="9">
    <location>
        <begin position="21"/>
        <end position="391"/>
    </location>
</feature>
<reference evidence="10 11" key="1">
    <citation type="submission" date="2006-02" db="EMBL/GenBank/DDBJ databases">
        <authorList>
            <person name="Moran M.A."/>
            <person name="Kjelleberg S."/>
            <person name="Egan S."/>
            <person name="Saunders N."/>
            <person name="Thomas T."/>
            <person name="Ferriera S."/>
            <person name="Johnson J."/>
            <person name="Kravitz S."/>
            <person name="Halpern A."/>
            <person name="Remington K."/>
            <person name="Beeson K."/>
            <person name="Tran B."/>
            <person name="Rogers Y.-H."/>
            <person name="Friedman R."/>
            <person name="Venter J.C."/>
        </authorList>
    </citation>
    <scope>NUCLEOTIDE SEQUENCE [LARGE SCALE GENOMIC DNA]</scope>
    <source>
        <strain evidence="10 11">D2</strain>
    </source>
</reference>
<name>A4C3W9_9GAMM</name>
<dbReference type="PANTHER" id="PTHR32507:SF8">
    <property type="entry name" value="CNH1P"/>
    <property type="match status" value="1"/>
</dbReference>
<keyword evidence="2" id="KW-0813">Transport</keyword>
<dbReference type="PANTHER" id="PTHR32507">
    <property type="entry name" value="NA(+)/H(+) ANTIPORTER 1"/>
    <property type="match status" value="1"/>
</dbReference>
<feature type="transmembrane region" description="Helical" evidence="8">
    <location>
        <begin position="307"/>
        <end position="327"/>
    </location>
</feature>
<feature type="transmembrane region" description="Helical" evidence="8">
    <location>
        <begin position="371"/>
        <end position="391"/>
    </location>
</feature>
<keyword evidence="7 8" id="KW-0472">Membrane</keyword>
<keyword evidence="5 8" id="KW-1133">Transmembrane helix</keyword>
<feature type="transmembrane region" description="Helical" evidence="8">
    <location>
        <begin position="153"/>
        <end position="175"/>
    </location>
</feature>
<gene>
    <name evidence="10" type="ORF">PTD2_01741</name>
</gene>
<dbReference type="Pfam" id="PF00999">
    <property type="entry name" value="Na_H_Exchanger"/>
    <property type="match status" value="1"/>
</dbReference>
<protein>
    <submittedName>
        <fullName evidence="10">Putative Na+/H+ antiporter</fullName>
    </submittedName>
</protein>
<accession>A4C3W9</accession>
<feature type="transmembrane region" description="Helical" evidence="8">
    <location>
        <begin position="118"/>
        <end position="141"/>
    </location>
</feature>
<dbReference type="STRING" id="87626.PTD2_01741"/>
<evidence type="ECO:0000256" key="1">
    <source>
        <dbReference type="ARBA" id="ARBA00004651"/>
    </source>
</evidence>
<keyword evidence="3" id="KW-0050">Antiport</keyword>
<dbReference type="RefSeq" id="WP_009836551.1">
    <property type="nucleotide sequence ID" value="NZ_AAOH01000001.1"/>
</dbReference>
<organism evidence="10 11">
    <name type="scientific">Pseudoalteromonas tunicata D2</name>
    <dbReference type="NCBI Taxonomy" id="87626"/>
    <lineage>
        <taxon>Bacteria</taxon>
        <taxon>Pseudomonadati</taxon>
        <taxon>Pseudomonadota</taxon>
        <taxon>Gammaproteobacteria</taxon>
        <taxon>Alteromonadales</taxon>
        <taxon>Pseudoalteromonadaceae</taxon>
        <taxon>Pseudoalteromonas</taxon>
    </lineage>
</organism>
<evidence type="ECO:0000256" key="4">
    <source>
        <dbReference type="ARBA" id="ARBA00022692"/>
    </source>
</evidence>
<evidence type="ECO:0000313" key="10">
    <source>
        <dbReference type="EMBL" id="EAR30251.1"/>
    </source>
</evidence>
<dbReference type="GO" id="GO:1902600">
    <property type="term" value="P:proton transmembrane transport"/>
    <property type="evidence" value="ECO:0007669"/>
    <property type="project" value="InterPro"/>
</dbReference>
<comment type="caution">
    <text evidence="10">The sequence shown here is derived from an EMBL/GenBank/DDBJ whole genome shotgun (WGS) entry which is preliminary data.</text>
</comment>
<comment type="subcellular location">
    <subcellularLocation>
        <location evidence="1">Cell membrane</location>
        <topology evidence="1">Multi-pass membrane protein</topology>
    </subcellularLocation>
</comment>
<dbReference type="Proteomes" id="UP000006201">
    <property type="component" value="Unassembled WGS sequence"/>
</dbReference>
<feature type="transmembrane region" description="Helical" evidence="8">
    <location>
        <begin position="87"/>
        <end position="112"/>
    </location>
</feature>
<feature type="transmembrane region" description="Helical" evidence="8">
    <location>
        <begin position="30"/>
        <end position="46"/>
    </location>
</feature>
<evidence type="ECO:0000256" key="5">
    <source>
        <dbReference type="ARBA" id="ARBA00022989"/>
    </source>
</evidence>
<dbReference type="OrthoDB" id="9810860at2"/>
<feature type="transmembrane region" description="Helical" evidence="8">
    <location>
        <begin position="187"/>
        <end position="209"/>
    </location>
</feature>
<dbReference type="GO" id="GO:0005886">
    <property type="term" value="C:plasma membrane"/>
    <property type="evidence" value="ECO:0007669"/>
    <property type="project" value="UniProtKB-SubCell"/>
</dbReference>
<dbReference type="eggNOG" id="COG3263">
    <property type="taxonomic scope" value="Bacteria"/>
</dbReference>
<evidence type="ECO:0000256" key="8">
    <source>
        <dbReference type="SAM" id="Phobius"/>
    </source>
</evidence>
<proteinExistence type="predicted"/>
<dbReference type="HOGENOM" id="CLU_008635_6_2_6"/>
<keyword evidence="6" id="KW-0406">Ion transport</keyword>
<evidence type="ECO:0000256" key="2">
    <source>
        <dbReference type="ARBA" id="ARBA00022448"/>
    </source>
</evidence>
<sequence>MEYQVLFFVACSAFIYSVAVRQFAHAEITGPMFFVFVGLAIHYFVFETSVDLSNVQPIFQIFVELTLASVIFIDASNSNLKTLRTNWLIPTLLLLVALPLTFLLAAVIAQFIFPSLPIMYAALIAIIVTPTDAALCKGFIVNKFVPEKLREGINFESGLNDGLCVPIFLLIMLMINQPQESKNIGLVLHLFLHQIGIAVSLATVSMFITLKIISYCEQRHLFAKTTSPFLMTSLAICIYALTQYFGGSGFIAAFVAGLFFDWFYKGNVKQKLLSDSEQLSDFMSSLIWCVFGFLAGILLFTHLNFKIIFFSVLALTLVRMLPVFIVLNVTALSIKDRIILAWFGPRGMASIVFTLMVYQSDIPYKNEIVEVSFSVILLSVLLHGISTRPLINLFKKA</sequence>
<dbReference type="AlphaFoldDB" id="A4C3W9"/>
<evidence type="ECO:0000256" key="6">
    <source>
        <dbReference type="ARBA" id="ARBA00023065"/>
    </source>
</evidence>
<evidence type="ECO:0000259" key="9">
    <source>
        <dbReference type="Pfam" id="PF00999"/>
    </source>
</evidence>
<dbReference type="EMBL" id="AAOH01000001">
    <property type="protein sequence ID" value="EAR30251.1"/>
    <property type="molecule type" value="Genomic_DNA"/>
</dbReference>
<feature type="transmembrane region" description="Helical" evidence="8">
    <location>
        <begin position="6"/>
        <end position="23"/>
    </location>
</feature>
<keyword evidence="11" id="KW-1185">Reference proteome</keyword>